<gene>
    <name evidence="2" type="ORF">FSB_LOCUS40808</name>
</gene>
<evidence type="ECO:0000256" key="1">
    <source>
        <dbReference type="SAM" id="MobiDB-lite"/>
    </source>
</evidence>
<proteinExistence type="predicted"/>
<feature type="compositionally biased region" description="Basic and acidic residues" evidence="1">
    <location>
        <begin position="1"/>
        <end position="17"/>
    </location>
</feature>
<name>A0A2N9HF08_FAGSY</name>
<reference evidence="2" key="1">
    <citation type="submission" date="2018-02" db="EMBL/GenBank/DDBJ databases">
        <authorList>
            <person name="Cohen D.B."/>
            <person name="Kent A.D."/>
        </authorList>
    </citation>
    <scope>NUCLEOTIDE SEQUENCE</scope>
</reference>
<dbReference type="EMBL" id="OIVN01003681">
    <property type="protein sequence ID" value="SPD12926.1"/>
    <property type="molecule type" value="Genomic_DNA"/>
</dbReference>
<feature type="compositionally biased region" description="Low complexity" evidence="1">
    <location>
        <begin position="18"/>
        <end position="27"/>
    </location>
</feature>
<protein>
    <submittedName>
        <fullName evidence="2">Uncharacterized protein</fullName>
    </submittedName>
</protein>
<accession>A0A2N9HF08</accession>
<evidence type="ECO:0000313" key="2">
    <source>
        <dbReference type="EMBL" id="SPD12926.1"/>
    </source>
</evidence>
<feature type="region of interest" description="Disordered" evidence="1">
    <location>
        <begin position="1"/>
        <end position="69"/>
    </location>
</feature>
<sequence length="110" mass="12518">MMRERERGSPRNDEREIGSSGSAISSGWPRWLHHQLRGSPRNDERSSPRNYELSEEVGTESPIEVDVDKIPETKTPEKLLVGLKVKGFGREERDWVEGFDEGSELLLGLL</sequence>
<organism evidence="2">
    <name type="scientific">Fagus sylvatica</name>
    <name type="common">Beechnut</name>
    <dbReference type="NCBI Taxonomy" id="28930"/>
    <lineage>
        <taxon>Eukaryota</taxon>
        <taxon>Viridiplantae</taxon>
        <taxon>Streptophyta</taxon>
        <taxon>Embryophyta</taxon>
        <taxon>Tracheophyta</taxon>
        <taxon>Spermatophyta</taxon>
        <taxon>Magnoliopsida</taxon>
        <taxon>eudicotyledons</taxon>
        <taxon>Gunneridae</taxon>
        <taxon>Pentapetalae</taxon>
        <taxon>rosids</taxon>
        <taxon>fabids</taxon>
        <taxon>Fagales</taxon>
        <taxon>Fagaceae</taxon>
        <taxon>Fagus</taxon>
    </lineage>
</organism>
<dbReference type="AlphaFoldDB" id="A0A2N9HF08"/>